<keyword evidence="1" id="KW-0472">Membrane</keyword>
<feature type="transmembrane region" description="Helical" evidence="1">
    <location>
        <begin position="125"/>
        <end position="146"/>
    </location>
</feature>
<evidence type="ECO:0000313" key="3">
    <source>
        <dbReference type="Proteomes" id="UP000676885"/>
    </source>
</evidence>
<reference evidence="2 3" key="1">
    <citation type="submission" date="2021-05" db="EMBL/GenBank/DDBJ databases">
        <title>Novel species in genus Arthrobacter.</title>
        <authorList>
            <person name="Zhang G."/>
        </authorList>
    </citation>
    <scope>NUCLEOTIDE SEQUENCE [LARGE SCALE GENOMIC DNA]</scope>
    <source>
        <strain evidence="3">zg-ZUI227</strain>
    </source>
</reference>
<feature type="transmembrane region" description="Helical" evidence="1">
    <location>
        <begin position="37"/>
        <end position="56"/>
    </location>
</feature>
<dbReference type="RefSeq" id="WP_210231763.1">
    <property type="nucleotide sequence ID" value="NZ_CP076022.1"/>
</dbReference>
<name>A0A975M6I4_9MICC</name>
<accession>A0A975M6I4</accession>
<dbReference type="Proteomes" id="UP000676885">
    <property type="component" value="Chromosome"/>
</dbReference>
<keyword evidence="1" id="KW-1133">Transmembrane helix</keyword>
<keyword evidence="3" id="KW-1185">Reference proteome</keyword>
<evidence type="ECO:0000256" key="1">
    <source>
        <dbReference type="SAM" id="Phobius"/>
    </source>
</evidence>
<dbReference type="KEGG" id="ajg:KKR91_02615"/>
<feature type="transmembrane region" description="Helical" evidence="1">
    <location>
        <begin position="68"/>
        <end position="84"/>
    </location>
</feature>
<dbReference type="AlphaFoldDB" id="A0A975M6I4"/>
<organism evidence="2 3">
    <name type="scientific">Arthrobacter jiangjiafuii</name>
    <dbReference type="NCBI Taxonomy" id="2817475"/>
    <lineage>
        <taxon>Bacteria</taxon>
        <taxon>Bacillati</taxon>
        <taxon>Actinomycetota</taxon>
        <taxon>Actinomycetes</taxon>
        <taxon>Micrococcales</taxon>
        <taxon>Micrococcaceae</taxon>
        <taxon>Arthrobacter</taxon>
    </lineage>
</organism>
<dbReference type="EMBL" id="CP076022">
    <property type="protein sequence ID" value="QWC10554.1"/>
    <property type="molecule type" value="Genomic_DNA"/>
</dbReference>
<gene>
    <name evidence="2" type="ORF">KKR91_02615</name>
</gene>
<sequence>MENDFRGLPSADEAAARLSEMSGDRRTLADGTRVPRVLLAAYGGVAAWWVAGAAAASPGENYEPPTSGWLALVAVLIITHLMNRETGIRFQRMGPGAAMAMVAILVVCLTLFSVSLGLVSLGAGWAVAFTSLAAFGAVTWLALVAYRSALERLRHA</sequence>
<protein>
    <recommendedName>
        <fullName evidence="4">Transmembrane protein</fullName>
    </recommendedName>
</protein>
<keyword evidence="1" id="KW-0812">Transmembrane</keyword>
<feature type="transmembrane region" description="Helical" evidence="1">
    <location>
        <begin position="96"/>
        <end position="119"/>
    </location>
</feature>
<evidence type="ECO:0008006" key="4">
    <source>
        <dbReference type="Google" id="ProtNLM"/>
    </source>
</evidence>
<evidence type="ECO:0000313" key="2">
    <source>
        <dbReference type="EMBL" id="QWC10554.1"/>
    </source>
</evidence>
<proteinExistence type="predicted"/>